<dbReference type="EMBL" id="AP023326">
    <property type="protein sequence ID" value="BCI68735.1"/>
    <property type="molecule type" value="Genomic_DNA"/>
</dbReference>
<sequence>MTITILDGVVHPLDLTIGPGMFHLSQTVLDPVLVADSVENAVKSVLMTGLRRKREVGLARGNRTGYLPPATEAVL</sequence>
<proteinExistence type="predicted"/>
<evidence type="ECO:0000313" key="2">
    <source>
        <dbReference type="Proteomes" id="UP000515220"/>
    </source>
</evidence>
<dbReference type="AlphaFoldDB" id="A0A6S6PQ38"/>
<accession>A0A6S6PQ38</accession>
<evidence type="ECO:0000313" key="1">
    <source>
        <dbReference type="EMBL" id="BCI68735.1"/>
    </source>
</evidence>
<protein>
    <submittedName>
        <fullName evidence="1">Uncharacterized protein</fullName>
    </submittedName>
</protein>
<reference evidence="1 2" key="1">
    <citation type="submission" date="2020-07" db="EMBL/GenBank/DDBJ databases">
        <title>Complete Genome Sequence of an acetic acid bacterium, Acetobacter aceti JCM20276.</title>
        <authorList>
            <person name="Hirose Y."/>
            <person name="Mihara H."/>
        </authorList>
    </citation>
    <scope>NUCLEOTIDE SEQUENCE [LARGE SCALE GENOMIC DNA]</scope>
    <source>
        <strain evidence="1 2">JCM20276</strain>
    </source>
</reference>
<organism evidence="1 2">
    <name type="scientific">Acetobacter aceti</name>
    <dbReference type="NCBI Taxonomy" id="435"/>
    <lineage>
        <taxon>Bacteria</taxon>
        <taxon>Pseudomonadati</taxon>
        <taxon>Pseudomonadota</taxon>
        <taxon>Alphaproteobacteria</taxon>
        <taxon>Acetobacterales</taxon>
        <taxon>Acetobacteraceae</taxon>
        <taxon>Acetobacter</taxon>
        <taxon>Acetobacter subgen. Acetobacter</taxon>
    </lineage>
</organism>
<dbReference type="Proteomes" id="UP000515220">
    <property type="component" value="Chromosome"/>
</dbReference>
<gene>
    <name evidence="1" type="ORF">AAJCM20276_33590</name>
</gene>
<name>A0A6S6PQ38_ACEAC</name>